<dbReference type="KEGG" id="nae:BHE16_02880"/>
<dbReference type="GO" id="GO:0016874">
    <property type="term" value="F:ligase activity"/>
    <property type="evidence" value="ECO:0007669"/>
    <property type="project" value="UniProtKB-KW"/>
</dbReference>
<dbReference type="Gene3D" id="3.40.50.10900">
    <property type="entry name" value="PAC-like subunit"/>
    <property type="match status" value="1"/>
</dbReference>
<accession>A0A1L2ZMA3</accession>
<evidence type="ECO:0000313" key="1">
    <source>
        <dbReference type="EMBL" id="APF40142.1"/>
    </source>
</evidence>
<dbReference type="SUPFAM" id="SSF159659">
    <property type="entry name" value="Cgl1923-like"/>
    <property type="match status" value="1"/>
</dbReference>
<keyword evidence="2" id="KW-1185">Reference proteome</keyword>
<sequence>MVTAGTNVGDVADHSETNNDFISWVSQRGTDSSVRPAVMLVAFEGWNDAGEAASDAVRAFADAWGAQLIAQLPADDYYDYQFSRPTVRRNVEGKRVVSWPTTHVYRSEIPDHQIDAVFVRGVEPTYRWQAFTAHVLGIAQEQNVQAIIFVGALLADVPHSRPIPTTLSSEEPHLRDMLDAQEATYEGPTGIIGVMSETATESSIPGISLWAAVPHYVGQSPSPKASLGLVKQIEHILHVTIDETELREFAEAWERGVDELAREDAEVAAYVKQLEEQQDATELPEASGESIAREFEQYLKRRDKNRRDNWGDAGSGEPLS</sequence>
<dbReference type="Pfam" id="PF09754">
    <property type="entry name" value="PAC2"/>
    <property type="match status" value="1"/>
</dbReference>
<protein>
    <submittedName>
        <fullName evidence="1">Carboxylate--amine ligase</fullName>
    </submittedName>
</protein>
<dbReference type="InterPro" id="IPR038389">
    <property type="entry name" value="PSMG2_sf"/>
</dbReference>
<dbReference type="AlphaFoldDB" id="A0A1L2ZMA3"/>
<organism evidence="1 2">
    <name type="scientific">Neomicrococcus aestuarii</name>
    <dbReference type="NCBI Taxonomy" id="556325"/>
    <lineage>
        <taxon>Bacteria</taxon>
        <taxon>Bacillati</taxon>
        <taxon>Actinomycetota</taxon>
        <taxon>Actinomycetes</taxon>
        <taxon>Micrococcales</taxon>
        <taxon>Micrococcaceae</taxon>
        <taxon>Neomicrococcus</taxon>
    </lineage>
</organism>
<keyword evidence="1" id="KW-0436">Ligase</keyword>
<dbReference type="PIRSF" id="PIRSF028754">
    <property type="entry name" value="UCP028754"/>
    <property type="match status" value="1"/>
</dbReference>
<gene>
    <name evidence="1" type="ORF">BHE16_02880</name>
</gene>
<proteinExistence type="predicted"/>
<dbReference type="InterPro" id="IPR008492">
    <property type="entry name" value="Rv2714-like"/>
</dbReference>
<dbReference type="EMBL" id="CP018135">
    <property type="protein sequence ID" value="APF40142.1"/>
    <property type="molecule type" value="Genomic_DNA"/>
</dbReference>
<evidence type="ECO:0000313" key="2">
    <source>
        <dbReference type="Proteomes" id="UP000183530"/>
    </source>
</evidence>
<reference evidence="1 2" key="1">
    <citation type="submission" date="2016-11" db="EMBL/GenBank/DDBJ databases">
        <title>Genome sequencing of Zhihengliuella aestuarii B18 antagonistic to Plasmodiophora brassicae.</title>
        <authorList>
            <person name="Luo Y."/>
        </authorList>
    </citation>
    <scope>NUCLEOTIDE SEQUENCE [LARGE SCALE GENOMIC DNA]</scope>
    <source>
        <strain evidence="1 2">B18</strain>
    </source>
</reference>
<dbReference type="STRING" id="556325.BHE16_02880"/>
<dbReference type="InterPro" id="IPR019151">
    <property type="entry name" value="Proteasome_assmbl_chaperone_2"/>
</dbReference>
<name>A0A1L2ZMA3_9MICC</name>
<dbReference type="Proteomes" id="UP000183530">
    <property type="component" value="Chromosome"/>
</dbReference>